<proteinExistence type="predicted"/>
<comment type="catalytic activity">
    <reaction evidence="1">
        <text>[protein]-peptidylproline (omega=180) = [protein]-peptidylproline (omega=0)</text>
        <dbReference type="Rhea" id="RHEA:16237"/>
        <dbReference type="Rhea" id="RHEA-COMP:10747"/>
        <dbReference type="Rhea" id="RHEA-COMP:10748"/>
        <dbReference type="ChEBI" id="CHEBI:83833"/>
        <dbReference type="ChEBI" id="CHEBI:83834"/>
        <dbReference type="EC" id="5.2.1.8"/>
    </reaction>
</comment>
<dbReference type="EC" id="5.2.1.8" evidence="2"/>
<keyword evidence="4 6" id="KW-0697">Rotamase</keyword>
<dbReference type="Gene3D" id="6.10.140.970">
    <property type="match status" value="1"/>
</dbReference>
<dbReference type="SUPFAM" id="SSF54534">
    <property type="entry name" value="FKBP-like"/>
    <property type="match status" value="1"/>
</dbReference>
<evidence type="ECO:0000256" key="5">
    <source>
        <dbReference type="ARBA" id="ARBA00023235"/>
    </source>
</evidence>
<reference evidence="8" key="1">
    <citation type="submission" date="2019-09" db="EMBL/GenBank/DDBJ databases">
        <title>Characterisation of the sponge microbiome using genome-centric metagenomics.</title>
        <authorList>
            <person name="Engelberts J.P."/>
            <person name="Robbins S.J."/>
            <person name="De Goeij J.M."/>
            <person name="Aranda M."/>
            <person name="Bell S.C."/>
            <person name="Webster N.S."/>
        </authorList>
    </citation>
    <scope>NUCLEOTIDE SEQUENCE</scope>
    <source>
        <strain evidence="8">SB0664_bin_27</strain>
    </source>
</reference>
<protein>
    <recommendedName>
        <fullName evidence="2">peptidylprolyl isomerase</fullName>
        <ecNumber evidence="2">5.2.1.8</ecNumber>
    </recommendedName>
</protein>
<feature type="domain" description="PpiC" evidence="7">
    <location>
        <begin position="140"/>
        <end position="233"/>
    </location>
</feature>
<dbReference type="PROSITE" id="PS01096">
    <property type="entry name" value="PPIC_PPIASE_1"/>
    <property type="match status" value="1"/>
</dbReference>
<dbReference type="InterPro" id="IPR050245">
    <property type="entry name" value="PrsA_foldase"/>
</dbReference>
<dbReference type="SUPFAM" id="SSF109998">
    <property type="entry name" value="Triger factor/SurA peptide-binding domain-like"/>
    <property type="match status" value="1"/>
</dbReference>
<name>A0A6B0YQR5_9CHLR</name>
<keyword evidence="5 6" id="KW-0413">Isomerase</keyword>
<sequence>MGLAVAPARWVSPRVRLALMTVLLTACVQDHEGTVVAIVGTEEITAEELRHFVRRLAPSLVSDEAGQRDREEYLQTLVDREIALLEAYEKGLDQDPDLLKTLDEKKSEYLLSLYRDKEILPQIQVSEEEIHQFFDQQDMARERRTTAILVRTREQAQQIRAQLEAGSDFGELARKHSLDTWSALREGELGFVSRAAAERLLGIPVEVFDTLGTGQVSPPLPRGRNYHLVRFLADRPTDLQTHREAIRTQLQEEKQRAIEEEQADTLARQFNWQRVSAGTTLLKDKGAALGESGRLQLTDEEKRVPLFTYEGGAISLADYMALLRQHRIRAPRALLDSVFIDLLGRRFLQKPALFVAAAERLGLPEDPEVVQWVEKTRQELLVRGIRQREVTDQIAIDEADVRRFYEENGEMFRRESFEQARRRAEVALRKALEKERFDAWIADLRQRYEDRVKVFPDRLAKALPDTLLDSLSRN</sequence>
<organism evidence="8">
    <name type="scientific">Caldilineaceae bacterium SB0664_bin_27</name>
    <dbReference type="NCBI Taxonomy" id="2605260"/>
    <lineage>
        <taxon>Bacteria</taxon>
        <taxon>Bacillati</taxon>
        <taxon>Chloroflexota</taxon>
        <taxon>Caldilineae</taxon>
        <taxon>Caldilineales</taxon>
        <taxon>Caldilineaceae</taxon>
    </lineage>
</organism>
<evidence type="ECO:0000256" key="6">
    <source>
        <dbReference type="PROSITE-ProRule" id="PRU00278"/>
    </source>
</evidence>
<evidence type="ECO:0000256" key="3">
    <source>
        <dbReference type="ARBA" id="ARBA00022729"/>
    </source>
</evidence>
<evidence type="ECO:0000256" key="4">
    <source>
        <dbReference type="ARBA" id="ARBA00023110"/>
    </source>
</evidence>
<evidence type="ECO:0000313" key="8">
    <source>
        <dbReference type="EMBL" id="MXY92967.1"/>
    </source>
</evidence>
<dbReference type="PANTHER" id="PTHR47245">
    <property type="entry name" value="PEPTIDYLPROLYL ISOMERASE"/>
    <property type="match status" value="1"/>
</dbReference>
<dbReference type="PANTHER" id="PTHR47245:SF1">
    <property type="entry name" value="FOLDASE PROTEIN PRSA"/>
    <property type="match status" value="1"/>
</dbReference>
<evidence type="ECO:0000256" key="2">
    <source>
        <dbReference type="ARBA" id="ARBA00013194"/>
    </source>
</evidence>
<dbReference type="PROSITE" id="PS50198">
    <property type="entry name" value="PPIC_PPIASE_2"/>
    <property type="match status" value="1"/>
</dbReference>
<dbReference type="AlphaFoldDB" id="A0A6B0YQR5"/>
<evidence type="ECO:0000256" key="1">
    <source>
        <dbReference type="ARBA" id="ARBA00000971"/>
    </source>
</evidence>
<dbReference type="InterPro" id="IPR046357">
    <property type="entry name" value="PPIase_dom_sf"/>
</dbReference>
<dbReference type="InterPro" id="IPR027304">
    <property type="entry name" value="Trigger_fact/SurA_dom_sf"/>
</dbReference>
<accession>A0A6B0YQR5</accession>
<gene>
    <name evidence="8" type="ORF">F4Y42_05900</name>
</gene>
<evidence type="ECO:0000259" key="7">
    <source>
        <dbReference type="PROSITE" id="PS50198"/>
    </source>
</evidence>
<dbReference type="EMBL" id="VXRG01000051">
    <property type="protein sequence ID" value="MXY92967.1"/>
    <property type="molecule type" value="Genomic_DNA"/>
</dbReference>
<comment type="caution">
    <text evidence="8">The sequence shown here is derived from an EMBL/GenBank/DDBJ whole genome shotgun (WGS) entry which is preliminary data.</text>
</comment>
<dbReference type="Gene3D" id="3.10.50.40">
    <property type="match status" value="1"/>
</dbReference>
<dbReference type="InterPro" id="IPR000297">
    <property type="entry name" value="PPIase_PpiC"/>
</dbReference>
<dbReference type="GO" id="GO:0003755">
    <property type="term" value="F:peptidyl-prolyl cis-trans isomerase activity"/>
    <property type="evidence" value="ECO:0007669"/>
    <property type="project" value="UniProtKB-KW"/>
</dbReference>
<dbReference type="Pfam" id="PF00639">
    <property type="entry name" value="Rotamase"/>
    <property type="match status" value="1"/>
</dbReference>
<dbReference type="InterPro" id="IPR023058">
    <property type="entry name" value="PPIase_PpiC_CS"/>
</dbReference>
<keyword evidence="3" id="KW-0732">Signal</keyword>